<proteinExistence type="predicted"/>
<dbReference type="AlphaFoldDB" id="A0A4Y3TJU6"/>
<evidence type="ECO:0000313" key="20">
    <source>
        <dbReference type="Proteomes" id="UP000317617"/>
    </source>
</evidence>
<keyword evidence="1" id="KW-0540">Nuclease</keyword>
<dbReference type="EC" id="5.6.2.4" evidence="12"/>
<feature type="compositionally biased region" description="Low complexity" evidence="16">
    <location>
        <begin position="966"/>
        <end position="1000"/>
    </location>
</feature>
<evidence type="ECO:0000256" key="16">
    <source>
        <dbReference type="SAM" id="MobiDB-lite"/>
    </source>
</evidence>
<dbReference type="SUPFAM" id="SSF52540">
    <property type="entry name" value="P-loop containing nucleoside triphosphate hydrolases"/>
    <property type="match status" value="1"/>
</dbReference>
<dbReference type="PROSITE" id="PS51198">
    <property type="entry name" value="UVRD_HELICASE_ATP_BIND"/>
    <property type="match status" value="1"/>
</dbReference>
<evidence type="ECO:0000256" key="5">
    <source>
        <dbReference type="ARBA" id="ARBA00022806"/>
    </source>
</evidence>
<feature type="compositionally biased region" description="Basic and acidic residues" evidence="16">
    <location>
        <begin position="945"/>
        <end position="954"/>
    </location>
</feature>
<gene>
    <name evidence="19" type="ORF">AOR01nite_10830</name>
</gene>
<dbReference type="Gene3D" id="3.90.320.10">
    <property type="match status" value="1"/>
</dbReference>
<dbReference type="GO" id="GO:0003677">
    <property type="term" value="F:DNA binding"/>
    <property type="evidence" value="ECO:0007669"/>
    <property type="project" value="UniProtKB-KW"/>
</dbReference>
<protein>
    <recommendedName>
        <fullName evidence="12">DNA 3'-5' helicase</fullName>
        <ecNumber evidence="12">5.6.2.4</ecNumber>
    </recommendedName>
    <alternativeName>
        <fullName evidence="13">DNA 3'-5' helicase II</fullName>
    </alternativeName>
</protein>
<dbReference type="InterPro" id="IPR014016">
    <property type="entry name" value="UvrD-like_ATP-bd"/>
</dbReference>
<dbReference type="GO" id="GO:0043138">
    <property type="term" value="F:3'-5' DNA helicase activity"/>
    <property type="evidence" value="ECO:0007669"/>
    <property type="project" value="UniProtKB-EC"/>
</dbReference>
<dbReference type="Pfam" id="PF00580">
    <property type="entry name" value="UvrD-helicase"/>
    <property type="match status" value="1"/>
</dbReference>
<evidence type="ECO:0000256" key="15">
    <source>
        <dbReference type="PROSITE-ProRule" id="PRU00560"/>
    </source>
</evidence>
<comment type="catalytic activity">
    <reaction evidence="14">
        <text>ATP + H2O = ADP + phosphate + H(+)</text>
        <dbReference type="Rhea" id="RHEA:13065"/>
        <dbReference type="ChEBI" id="CHEBI:15377"/>
        <dbReference type="ChEBI" id="CHEBI:15378"/>
        <dbReference type="ChEBI" id="CHEBI:30616"/>
        <dbReference type="ChEBI" id="CHEBI:43474"/>
        <dbReference type="ChEBI" id="CHEBI:456216"/>
        <dbReference type="EC" id="5.6.2.4"/>
    </reaction>
</comment>
<evidence type="ECO:0000256" key="1">
    <source>
        <dbReference type="ARBA" id="ARBA00022722"/>
    </source>
</evidence>
<dbReference type="GO" id="GO:0033202">
    <property type="term" value="C:DNA helicase complex"/>
    <property type="evidence" value="ECO:0007669"/>
    <property type="project" value="TreeGrafter"/>
</dbReference>
<organism evidence="19 20">
    <name type="scientific">Acetobacter orleanensis</name>
    <dbReference type="NCBI Taxonomy" id="104099"/>
    <lineage>
        <taxon>Bacteria</taxon>
        <taxon>Pseudomonadati</taxon>
        <taxon>Pseudomonadota</taxon>
        <taxon>Alphaproteobacteria</taxon>
        <taxon>Acetobacterales</taxon>
        <taxon>Acetobacteraceae</taxon>
        <taxon>Acetobacter</taxon>
    </lineage>
</organism>
<feature type="domain" description="UvrD-like helicase ATP-binding" evidence="17">
    <location>
        <begin position="17"/>
        <end position="511"/>
    </location>
</feature>
<reference evidence="19 20" key="1">
    <citation type="submission" date="2019-06" db="EMBL/GenBank/DDBJ databases">
        <title>Whole genome shotgun sequence of Acetobacter orleanensis NBRC 13752.</title>
        <authorList>
            <person name="Hosoyama A."/>
            <person name="Uohara A."/>
            <person name="Ohji S."/>
            <person name="Ichikawa N."/>
        </authorList>
    </citation>
    <scope>NUCLEOTIDE SEQUENCE [LARGE SCALE GENOMIC DNA]</scope>
    <source>
        <strain evidence="19 20">NBRC 13752</strain>
    </source>
</reference>
<keyword evidence="2 15" id="KW-0547">Nucleotide-binding</keyword>
<evidence type="ECO:0000256" key="12">
    <source>
        <dbReference type="ARBA" id="ARBA00034808"/>
    </source>
</evidence>
<keyword evidence="8" id="KW-0238">DNA-binding</keyword>
<keyword evidence="3" id="KW-0227">DNA damage</keyword>
<feature type="region of interest" description="Disordered" evidence="16">
    <location>
        <begin position="945"/>
        <end position="1004"/>
    </location>
</feature>
<dbReference type="PROSITE" id="PS51217">
    <property type="entry name" value="UVRD_HELICASE_CTER"/>
    <property type="match status" value="1"/>
</dbReference>
<dbReference type="Pfam" id="PF13361">
    <property type="entry name" value="UvrD_C"/>
    <property type="match status" value="1"/>
</dbReference>
<evidence type="ECO:0000256" key="7">
    <source>
        <dbReference type="ARBA" id="ARBA00022840"/>
    </source>
</evidence>
<dbReference type="GO" id="GO:0004527">
    <property type="term" value="F:exonuclease activity"/>
    <property type="evidence" value="ECO:0007669"/>
    <property type="project" value="UniProtKB-KW"/>
</dbReference>
<dbReference type="InterPro" id="IPR000212">
    <property type="entry name" value="DNA_helicase_UvrD/REP"/>
</dbReference>
<dbReference type="GO" id="GO:0005829">
    <property type="term" value="C:cytosol"/>
    <property type="evidence" value="ECO:0007669"/>
    <property type="project" value="TreeGrafter"/>
</dbReference>
<dbReference type="Gene3D" id="3.40.50.300">
    <property type="entry name" value="P-loop containing nucleotide triphosphate hydrolases"/>
    <property type="match status" value="4"/>
</dbReference>
<comment type="catalytic activity">
    <reaction evidence="11">
        <text>Couples ATP hydrolysis with the unwinding of duplex DNA by translocating in the 3'-5' direction.</text>
        <dbReference type="EC" id="5.6.2.4"/>
    </reaction>
</comment>
<dbReference type="PANTHER" id="PTHR11070:SF2">
    <property type="entry name" value="ATP-DEPENDENT DNA HELICASE SRS2"/>
    <property type="match status" value="1"/>
</dbReference>
<dbReference type="SUPFAM" id="SSF52980">
    <property type="entry name" value="Restriction endonuclease-like"/>
    <property type="match status" value="1"/>
</dbReference>
<dbReference type="InterPro" id="IPR011604">
    <property type="entry name" value="PDDEXK-like_dom_sf"/>
</dbReference>
<evidence type="ECO:0000256" key="13">
    <source>
        <dbReference type="ARBA" id="ARBA00034923"/>
    </source>
</evidence>
<dbReference type="EMBL" id="BJMU01000003">
    <property type="protein sequence ID" value="GEB82606.1"/>
    <property type="molecule type" value="Genomic_DNA"/>
</dbReference>
<dbReference type="PANTHER" id="PTHR11070">
    <property type="entry name" value="UVRD / RECB / PCRA DNA HELICASE FAMILY MEMBER"/>
    <property type="match status" value="1"/>
</dbReference>
<evidence type="ECO:0000256" key="11">
    <source>
        <dbReference type="ARBA" id="ARBA00034617"/>
    </source>
</evidence>
<keyword evidence="10" id="KW-0413">Isomerase</keyword>
<keyword evidence="6" id="KW-0269">Exonuclease</keyword>
<comment type="caution">
    <text evidence="19">The sequence shown here is derived from an EMBL/GenBank/DDBJ whole genome shotgun (WGS) entry which is preliminary data.</text>
</comment>
<name>A0A4Y3TJU6_9PROT</name>
<keyword evidence="7 15" id="KW-0067">ATP-binding</keyword>
<evidence type="ECO:0000256" key="14">
    <source>
        <dbReference type="ARBA" id="ARBA00048988"/>
    </source>
</evidence>
<feature type="compositionally biased region" description="Polar residues" evidence="16">
    <location>
        <begin position="575"/>
        <end position="584"/>
    </location>
</feature>
<keyword evidence="9" id="KW-0234">DNA repair</keyword>
<keyword evidence="5 15" id="KW-0347">Helicase</keyword>
<dbReference type="GO" id="GO:0005524">
    <property type="term" value="F:ATP binding"/>
    <property type="evidence" value="ECO:0007669"/>
    <property type="project" value="UniProtKB-UniRule"/>
</dbReference>
<dbReference type="InterPro" id="IPR014151">
    <property type="entry name" value="DNA_helicase_AddA"/>
</dbReference>
<feature type="domain" description="UvrD-like helicase C-terminal" evidence="18">
    <location>
        <begin position="521"/>
        <end position="817"/>
    </location>
</feature>
<dbReference type="Proteomes" id="UP000317617">
    <property type="component" value="Unassembled WGS sequence"/>
</dbReference>
<evidence type="ECO:0000256" key="9">
    <source>
        <dbReference type="ARBA" id="ARBA00023204"/>
    </source>
</evidence>
<dbReference type="InterPro" id="IPR014017">
    <property type="entry name" value="DNA_helicase_UvrD-like_C"/>
</dbReference>
<dbReference type="GO" id="GO:0000725">
    <property type="term" value="P:recombinational repair"/>
    <property type="evidence" value="ECO:0007669"/>
    <property type="project" value="TreeGrafter"/>
</dbReference>
<evidence type="ECO:0000259" key="17">
    <source>
        <dbReference type="PROSITE" id="PS51198"/>
    </source>
</evidence>
<evidence type="ECO:0000313" key="19">
    <source>
        <dbReference type="EMBL" id="GEB82606.1"/>
    </source>
</evidence>
<evidence type="ECO:0000256" key="10">
    <source>
        <dbReference type="ARBA" id="ARBA00023235"/>
    </source>
</evidence>
<evidence type="ECO:0000259" key="18">
    <source>
        <dbReference type="PROSITE" id="PS51217"/>
    </source>
</evidence>
<feature type="region of interest" description="Disordered" evidence="16">
    <location>
        <begin position="562"/>
        <end position="584"/>
    </location>
</feature>
<dbReference type="NCBIfam" id="TIGR02784">
    <property type="entry name" value="addA_alphas"/>
    <property type="match status" value="1"/>
</dbReference>
<evidence type="ECO:0000256" key="2">
    <source>
        <dbReference type="ARBA" id="ARBA00022741"/>
    </source>
</evidence>
<evidence type="ECO:0000256" key="3">
    <source>
        <dbReference type="ARBA" id="ARBA00022763"/>
    </source>
</evidence>
<evidence type="ECO:0000256" key="4">
    <source>
        <dbReference type="ARBA" id="ARBA00022801"/>
    </source>
</evidence>
<feature type="binding site" evidence="15">
    <location>
        <begin position="38"/>
        <end position="45"/>
    </location>
    <ligand>
        <name>ATP</name>
        <dbReference type="ChEBI" id="CHEBI:30616"/>
    </ligand>
</feature>
<dbReference type="STRING" id="104099.AD949_11125"/>
<dbReference type="InterPro" id="IPR038726">
    <property type="entry name" value="PDDEXK_AddAB-type"/>
</dbReference>
<dbReference type="InterPro" id="IPR011335">
    <property type="entry name" value="Restrct_endonuc-II-like"/>
</dbReference>
<keyword evidence="4 15" id="KW-0378">Hydrolase</keyword>
<dbReference type="Gene3D" id="1.10.486.10">
    <property type="entry name" value="PCRA, domain 4"/>
    <property type="match status" value="1"/>
</dbReference>
<accession>A0A4Y3TJU6</accession>
<evidence type="ECO:0000256" key="6">
    <source>
        <dbReference type="ARBA" id="ARBA00022839"/>
    </source>
</evidence>
<evidence type="ECO:0000256" key="8">
    <source>
        <dbReference type="ARBA" id="ARBA00023125"/>
    </source>
</evidence>
<keyword evidence="20" id="KW-1185">Reference proteome</keyword>
<dbReference type="Pfam" id="PF12705">
    <property type="entry name" value="PDDEXK_1"/>
    <property type="match status" value="1"/>
</dbReference>
<sequence>MSTSQIMSQTPEFSEAIAQANHQQALASDPMASVFVSASAGSGKTKLLIDRLLRLMLPRPGLAGGEVLPGSPPARILCLTFTKAAAAEMAIRLQKRLGRWVTLPDDALNKELQSLSVPCTAETRRRARALFAEVLDLPGGMRIGTIHAFCQSLLRRFPLEAAMNPHFTVMEETDARLALQGCVETVLGKSATSSIEPLAGQISLADFVSLVSTLRHEPRAEAIRTRVLETPPVLPVVLCRVLGLPQGALKGTDAAQIEAACTDFPGEDRLREYIPTLVTKGTDTVKATAYRLLDWLALSPAGRAGQWDVWRNALLTKDGKPRKRGLITTKLANDHADLATVLEQEAARILAVEEALRARRLARLGLALLKTAAPVAALYDQRKSQRGLVEYDDLIRRTLGLLQQPGAAWVLYKLDGGIDHLLLDEVQDTSSEQWRIAGDLTAEFFAGEGTHTREQGPRTVFAVGDYKQSIYGFQGADPESFRAWRREFKNRTAFASLPWQEPDLTVSFRSTAPVLALVDAVFSVPEAAQGVAEEDGRAMRHLTARPGEGGRVELWPLAEAETDGEETLSPWEPPTANTTRQNPQQKLADTLARFIARQLKTPPEEGAAPLTPGDVLVLVPRRSSFVTALIRALKTENVPVATLVRTGLADQLAVQDLMALCGALLLPQDDLTLACVLTSPLGGLSDESLMALATGRGKAEPLWSALRVHHAERPDWAQAWQMLDGLFRRVDYLTPHELLSEALGRSGGRARLLARLGPEAAESIDELLSAALRYQDMHPPSLQGFLHWLRNSEESVKREAEAGGDAVRVMTAHGAKGLQARLVILPDTVGTPRFEDRLFWVKDGPTGLDVPLYVPRGALAVSVTQKLRAAMQASAIEEYNRLLYVALTRAAERLVVCGWKPGRVVPPESWYERCRKGFEVAGAVPQDWDSGGWTGEMLVLEEKPRPRAQKDGMQKAEVQVEDQTGLSVSRSSASLSPVHPSQASFSGASSSGGSSSGANSPTVKAPSLPAWLGRAPLWQGVPPVPDAPLARPLAPSRPDDAMLGPLPPVRSPLDVATVTPVAAREAAFRRGTLVHALLQYLPAYPPAQQAERAHVWLNRPASGLTAEDAATLAEQVLGVLALADLASLFSPQARAEQRLAGVAGGQVIVGQVDRMIVLSDKVLVCDFKTGRHTPRTVEATPVLYLRQMAAYRALLQALYPDKPIRCVLVWTEGPRADVLPDTLLDAHAPGKGTQAAS</sequence>
<dbReference type="InterPro" id="IPR027417">
    <property type="entry name" value="P-loop_NTPase"/>
</dbReference>